<dbReference type="AlphaFoldDB" id="A0A0B7BU50"/>
<dbReference type="GO" id="GO:0003735">
    <property type="term" value="F:structural constituent of ribosome"/>
    <property type="evidence" value="ECO:0007669"/>
    <property type="project" value="InterPro"/>
</dbReference>
<accession>A0A0B7BU50</accession>
<sequence>MPVRYIGRQPFQKAKGLYEICRNLRDCGVGRVVHQKNLSERWPSQKSYFRLTEVIPGVQNAKYDSGCAWGVEVFRGKERGVSKILTGHKRDWILVSKEEEQEFCVITDKFDVNNIPIPTHMTCPPLLEIVLKKEMQAKGKTVPEKVIIPFVSDRLVKELDSEWA</sequence>
<gene>
    <name evidence="1" type="primary">ORF212281</name>
</gene>
<reference evidence="1" key="1">
    <citation type="submission" date="2014-12" db="EMBL/GenBank/DDBJ databases">
        <title>Insight into the proteome of Arion vulgaris.</title>
        <authorList>
            <person name="Aradska J."/>
            <person name="Bulat T."/>
            <person name="Smidak R."/>
            <person name="Sarate P."/>
            <person name="Gangsoo J."/>
            <person name="Sialana F."/>
            <person name="Bilban M."/>
            <person name="Lubec G."/>
        </authorList>
    </citation>
    <scope>NUCLEOTIDE SEQUENCE</scope>
    <source>
        <tissue evidence="1">Skin</tissue>
    </source>
</reference>
<dbReference type="PANTHER" id="PTHR28589:SF1">
    <property type="entry name" value="SMALL RIBOSOMAL SUBUNIT PROTEIN MS34"/>
    <property type="match status" value="1"/>
</dbReference>
<evidence type="ECO:0000313" key="1">
    <source>
        <dbReference type="EMBL" id="CEK96493.1"/>
    </source>
</evidence>
<name>A0A0B7BU50_9EUPU</name>
<dbReference type="InterPro" id="IPR032053">
    <property type="entry name" value="Ribosomal_mS34"/>
</dbReference>
<dbReference type="GO" id="GO:0005739">
    <property type="term" value="C:mitochondrion"/>
    <property type="evidence" value="ECO:0007669"/>
    <property type="project" value="InterPro"/>
</dbReference>
<dbReference type="PANTHER" id="PTHR28589">
    <property type="entry name" value="28S RIBOSOMAL PROTEIN S34, MITOCHONDRIAL"/>
    <property type="match status" value="1"/>
</dbReference>
<dbReference type="Pfam" id="PF16053">
    <property type="entry name" value="MRP-S34"/>
    <property type="match status" value="1"/>
</dbReference>
<dbReference type="EMBL" id="HACG01049628">
    <property type="protein sequence ID" value="CEK96493.1"/>
    <property type="molecule type" value="Transcribed_RNA"/>
</dbReference>
<proteinExistence type="predicted"/>
<protein>
    <submittedName>
        <fullName evidence="1">Uncharacterized protein</fullName>
    </submittedName>
</protein>
<organism evidence="1">
    <name type="scientific">Arion vulgaris</name>
    <dbReference type="NCBI Taxonomy" id="1028688"/>
    <lineage>
        <taxon>Eukaryota</taxon>
        <taxon>Metazoa</taxon>
        <taxon>Spiralia</taxon>
        <taxon>Lophotrochozoa</taxon>
        <taxon>Mollusca</taxon>
        <taxon>Gastropoda</taxon>
        <taxon>Heterobranchia</taxon>
        <taxon>Euthyneura</taxon>
        <taxon>Panpulmonata</taxon>
        <taxon>Eupulmonata</taxon>
        <taxon>Stylommatophora</taxon>
        <taxon>Helicina</taxon>
        <taxon>Arionoidea</taxon>
        <taxon>Arionidae</taxon>
        <taxon>Arion</taxon>
    </lineage>
</organism>